<accession>A0ACB9GMX3</accession>
<reference evidence="2" key="1">
    <citation type="journal article" date="2022" name="Mol. Ecol. Resour.">
        <title>The genomes of chicory, endive, great burdock and yacon provide insights into Asteraceae palaeo-polyploidization history and plant inulin production.</title>
        <authorList>
            <person name="Fan W."/>
            <person name="Wang S."/>
            <person name="Wang H."/>
            <person name="Wang A."/>
            <person name="Jiang F."/>
            <person name="Liu H."/>
            <person name="Zhao H."/>
            <person name="Xu D."/>
            <person name="Zhang Y."/>
        </authorList>
    </citation>
    <scope>NUCLEOTIDE SEQUENCE [LARGE SCALE GENOMIC DNA]</scope>
    <source>
        <strain evidence="2">cv. Yunnan</strain>
    </source>
</reference>
<organism evidence="1 2">
    <name type="scientific">Smallanthus sonchifolius</name>
    <dbReference type="NCBI Taxonomy" id="185202"/>
    <lineage>
        <taxon>Eukaryota</taxon>
        <taxon>Viridiplantae</taxon>
        <taxon>Streptophyta</taxon>
        <taxon>Embryophyta</taxon>
        <taxon>Tracheophyta</taxon>
        <taxon>Spermatophyta</taxon>
        <taxon>Magnoliopsida</taxon>
        <taxon>eudicotyledons</taxon>
        <taxon>Gunneridae</taxon>
        <taxon>Pentapetalae</taxon>
        <taxon>asterids</taxon>
        <taxon>campanulids</taxon>
        <taxon>Asterales</taxon>
        <taxon>Asteraceae</taxon>
        <taxon>Asteroideae</taxon>
        <taxon>Heliantheae alliance</taxon>
        <taxon>Millerieae</taxon>
        <taxon>Smallanthus</taxon>
    </lineage>
</organism>
<name>A0ACB9GMX3_9ASTR</name>
<dbReference type="Proteomes" id="UP001056120">
    <property type="component" value="Linkage Group LG14"/>
</dbReference>
<dbReference type="EMBL" id="CM042031">
    <property type="protein sequence ID" value="KAI3784528.1"/>
    <property type="molecule type" value="Genomic_DNA"/>
</dbReference>
<keyword evidence="2" id="KW-1185">Reference proteome</keyword>
<sequence length="113" mass="12866">MVTEYQGSLQLESTSATCITINPPLPDLKTYVNKFKYLKAQPSEKRITVVGVSEIVPANNKQSKFACLASVIDIFNYRKWYYALCSNCTKKLYPEQEDLVCEDHGTINSPKYM</sequence>
<evidence type="ECO:0000313" key="1">
    <source>
        <dbReference type="EMBL" id="KAI3784528.1"/>
    </source>
</evidence>
<gene>
    <name evidence="1" type="ORF">L1987_43627</name>
</gene>
<evidence type="ECO:0000313" key="2">
    <source>
        <dbReference type="Proteomes" id="UP001056120"/>
    </source>
</evidence>
<protein>
    <submittedName>
        <fullName evidence="1">Uncharacterized protein</fullName>
    </submittedName>
</protein>
<reference evidence="1 2" key="2">
    <citation type="journal article" date="2022" name="Mol. Ecol. Resour.">
        <title>The genomes of chicory, endive, great burdock and yacon provide insights into Asteraceae paleo-polyploidization history and plant inulin production.</title>
        <authorList>
            <person name="Fan W."/>
            <person name="Wang S."/>
            <person name="Wang H."/>
            <person name="Wang A."/>
            <person name="Jiang F."/>
            <person name="Liu H."/>
            <person name="Zhao H."/>
            <person name="Xu D."/>
            <person name="Zhang Y."/>
        </authorList>
    </citation>
    <scope>NUCLEOTIDE SEQUENCE [LARGE SCALE GENOMIC DNA]</scope>
    <source>
        <strain evidence="2">cv. Yunnan</strain>
        <tissue evidence="1">Leaves</tissue>
    </source>
</reference>
<comment type="caution">
    <text evidence="1">The sequence shown here is derived from an EMBL/GenBank/DDBJ whole genome shotgun (WGS) entry which is preliminary data.</text>
</comment>
<proteinExistence type="predicted"/>